<dbReference type="STRING" id="1121416.SAMN02745220_03388"/>
<gene>
    <name evidence="3" type="ORF">SAMN02745220_03388</name>
</gene>
<dbReference type="OrthoDB" id="9804079at2"/>
<accession>A0A1M7YCN5</accession>
<dbReference type="SUPFAM" id="SSF56059">
    <property type="entry name" value="Glutathione synthetase ATP-binding domain-like"/>
    <property type="match status" value="1"/>
</dbReference>
<dbReference type="PANTHER" id="PTHR34595:SF2">
    <property type="entry name" value="BLR2978 PROTEIN"/>
    <property type="match status" value="1"/>
</dbReference>
<sequence length="838" mass="94103">MTDAKLIHSISTRPQSLFDRVCNPTAGYCETFTSPASPRKHWQSIMQALEAMGPDYLKEQQLRAMRRRHEDGATFNPFEDPSEKTSTWALDLFPLPLTSEEWHTIESGILQRVNLLEKILADVYGPQELLKNGQIPAELIFANPNFLRPCHGITPAGNRFLSFYAADLYRDTNGEFKVYRDYGSQPAGLGYALENRIVISRIFSDLYHTTQIRRLAPFFHTLHTSILERNGLTDKDPGIVLLSPGPESRTYFEHALLSRYLGYPLVEGQDLTVRNGRVFLKKLAGLEPVEALFRQVADNVSDPFALRRQTADGVAGLVQAAREGSIDIINPLGSGFIDTPVLSTFLPSLCQLLRGEELLLKEDPSWWCGTADGRNHVLANMTALLVEQALDRSAKYPDIHDLQAAITSAPHCFMARQPIIPSNSPVWNDGVISGQSTLLRVFVCATADGFTVMPGGLAITADDINTLVGDSPERQQSKDVWILSDLPVEPFSMLAGLKTAAEFNRSSDLPSRVADNMLWLGRYLERAEGQIRLLRSIFKRLSGEARLQDIPELKFLLRLLNAISPASGEIDDETIPPYKELMSSLHNALYTRENPASVVAILWKVQEAARNVRDRLSLDCWRVVNHLEYSLASPTADPLELLEDTLYNLSAFSGLAMESMTRGLGWRFMDMGRRLERAMFHTSILNVGLPMVCDESRSALEALLEVSDSIMTYRARYRTTFQLAPVLDLLIVDETNPKSLAFQFSQLAEHVEHLPRQQRRRFSSLEERLALEMLTAARLLDLTDMNCGYNSTTHTHLTDFLLSMEKVLLDFTQQITAHYLSRVPTTPHFSTYNSIGGE</sequence>
<evidence type="ECO:0000313" key="4">
    <source>
        <dbReference type="Proteomes" id="UP000184603"/>
    </source>
</evidence>
<dbReference type="PANTHER" id="PTHR34595">
    <property type="entry name" value="BLR5612 PROTEIN"/>
    <property type="match status" value="1"/>
</dbReference>
<dbReference type="AlphaFoldDB" id="A0A1M7YCN5"/>
<feature type="domain" description="Circularly permuted ATP-grasp type 2" evidence="2">
    <location>
        <begin position="94"/>
        <end position="458"/>
    </location>
</feature>
<reference evidence="3 4" key="1">
    <citation type="submission" date="2016-12" db="EMBL/GenBank/DDBJ databases">
        <authorList>
            <person name="Song W.-J."/>
            <person name="Kurnit D.M."/>
        </authorList>
    </citation>
    <scope>NUCLEOTIDE SEQUENCE [LARGE SCALE GENOMIC DNA]</scope>
    <source>
        <strain evidence="3 4">DSM 18488</strain>
    </source>
</reference>
<keyword evidence="4" id="KW-1185">Reference proteome</keyword>
<evidence type="ECO:0000313" key="3">
    <source>
        <dbReference type="EMBL" id="SHO50385.1"/>
    </source>
</evidence>
<feature type="domain" description="DUF403" evidence="1">
    <location>
        <begin position="509"/>
        <end position="820"/>
    </location>
</feature>
<evidence type="ECO:0000259" key="2">
    <source>
        <dbReference type="Pfam" id="PF14403"/>
    </source>
</evidence>
<dbReference type="Proteomes" id="UP000184603">
    <property type="component" value="Unassembled WGS sequence"/>
</dbReference>
<dbReference type="InterPro" id="IPR025841">
    <property type="entry name" value="CP_ATPgrasp_2"/>
</dbReference>
<evidence type="ECO:0000259" key="1">
    <source>
        <dbReference type="Pfam" id="PF04168"/>
    </source>
</evidence>
<name>A0A1M7YCN5_9BACT</name>
<dbReference type="RefSeq" id="WP_073614853.1">
    <property type="nucleotide sequence ID" value="NZ_FRFE01000018.1"/>
</dbReference>
<dbReference type="Pfam" id="PF04168">
    <property type="entry name" value="Alpha-E"/>
    <property type="match status" value="1"/>
</dbReference>
<dbReference type="InterPro" id="IPR051680">
    <property type="entry name" value="ATP-dep_Glu-Cys_Ligase-2"/>
</dbReference>
<proteinExistence type="predicted"/>
<protein>
    <submittedName>
        <fullName evidence="3">Uncharacterized conserved protein, circularly permuted ATPgrasp superfamily</fullName>
    </submittedName>
</protein>
<dbReference type="EMBL" id="FRFE01000018">
    <property type="protein sequence ID" value="SHO50385.1"/>
    <property type="molecule type" value="Genomic_DNA"/>
</dbReference>
<dbReference type="Gene3D" id="3.40.50.11290">
    <property type="match status" value="1"/>
</dbReference>
<dbReference type="Pfam" id="PF14403">
    <property type="entry name" value="CP_ATPgrasp_2"/>
    <property type="match status" value="1"/>
</dbReference>
<organism evidence="3 4">
    <name type="scientific">Desulfopila aestuarii DSM 18488</name>
    <dbReference type="NCBI Taxonomy" id="1121416"/>
    <lineage>
        <taxon>Bacteria</taxon>
        <taxon>Pseudomonadati</taxon>
        <taxon>Thermodesulfobacteriota</taxon>
        <taxon>Desulfobulbia</taxon>
        <taxon>Desulfobulbales</taxon>
        <taxon>Desulfocapsaceae</taxon>
        <taxon>Desulfopila</taxon>
    </lineage>
</organism>
<dbReference type="InterPro" id="IPR007296">
    <property type="entry name" value="DUF403"/>
</dbReference>